<evidence type="ECO:0000313" key="4">
    <source>
        <dbReference type="Proteomes" id="UP001140502"/>
    </source>
</evidence>
<keyword evidence="1" id="KW-0175">Coiled coil</keyword>
<feature type="compositionally biased region" description="Basic residues" evidence="2">
    <location>
        <begin position="105"/>
        <end position="123"/>
    </location>
</feature>
<gene>
    <name evidence="3" type="ORF">N0V84_011309</name>
</gene>
<protein>
    <submittedName>
        <fullName evidence="3">Uncharacterized protein</fullName>
    </submittedName>
</protein>
<dbReference type="EMBL" id="JAPEUR010000412">
    <property type="protein sequence ID" value="KAJ4309800.1"/>
    <property type="molecule type" value="Genomic_DNA"/>
</dbReference>
<evidence type="ECO:0000256" key="2">
    <source>
        <dbReference type="SAM" id="MobiDB-lite"/>
    </source>
</evidence>
<keyword evidence="4" id="KW-1185">Reference proteome</keyword>
<proteinExistence type="predicted"/>
<organism evidence="3 4">
    <name type="scientific">Fusarium piperis</name>
    <dbReference type="NCBI Taxonomy" id="1435070"/>
    <lineage>
        <taxon>Eukaryota</taxon>
        <taxon>Fungi</taxon>
        <taxon>Dikarya</taxon>
        <taxon>Ascomycota</taxon>
        <taxon>Pezizomycotina</taxon>
        <taxon>Sordariomycetes</taxon>
        <taxon>Hypocreomycetidae</taxon>
        <taxon>Hypocreales</taxon>
        <taxon>Nectriaceae</taxon>
        <taxon>Fusarium</taxon>
        <taxon>Fusarium solani species complex</taxon>
    </lineage>
</organism>
<name>A0A9W8TC68_9HYPO</name>
<reference evidence="3" key="1">
    <citation type="submission" date="2022-10" db="EMBL/GenBank/DDBJ databases">
        <title>Tapping the CABI collections for fungal endophytes: first genome assemblies for Collariella, Neodidymelliopsis, Ascochyta clinopodiicola, Didymella pomorum, Didymosphaeria variabile, Neocosmospora piperis and Neocucurbitaria cava.</title>
        <authorList>
            <person name="Hill R."/>
        </authorList>
    </citation>
    <scope>NUCLEOTIDE SEQUENCE</scope>
    <source>
        <strain evidence="3">IMI 366586</strain>
    </source>
</reference>
<dbReference type="Proteomes" id="UP001140502">
    <property type="component" value="Unassembled WGS sequence"/>
</dbReference>
<feature type="region of interest" description="Disordered" evidence="2">
    <location>
        <begin position="92"/>
        <end position="123"/>
    </location>
</feature>
<evidence type="ECO:0000256" key="1">
    <source>
        <dbReference type="SAM" id="Coils"/>
    </source>
</evidence>
<accession>A0A9W8TC68</accession>
<comment type="caution">
    <text evidence="3">The sequence shown here is derived from an EMBL/GenBank/DDBJ whole genome shotgun (WGS) entry which is preliminary data.</text>
</comment>
<evidence type="ECO:0000313" key="3">
    <source>
        <dbReference type="EMBL" id="KAJ4309800.1"/>
    </source>
</evidence>
<feature type="coiled-coil region" evidence="1">
    <location>
        <begin position="50"/>
        <end position="87"/>
    </location>
</feature>
<dbReference type="AlphaFoldDB" id="A0A9W8TC68"/>
<sequence length="123" mass="13983">MSTSTSNLSMESPSVTVLLGRITEEIGDNRLSQLIRRMLAQAFEQADASRNESVEKALRLERERASLEEKQEELKAEQFALQEQQQVLPLTASRRRLLTPPSLLKKSRRVSTRSRTCRKASTP</sequence>